<feature type="coiled-coil region" evidence="8">
    <location>
        <begin position="68"/>
        <end position="130"/>
    </location>
</feature>
<evidence type="ECO:0000256" key="9">
    <source>
        <dbReference type="SAM" id="MobiDB-lite"/>
    </source>
</evidence>
<evidence type="ECO:0000256" key="2">
    <source>
        <dbReference type="ARBA" id="ARBA00004300"/>
    </source>
</evidence>
<feature type="compositionally biased region" description="Basic and acidic residues" evidence="9">
    <location>
        <begin position="351"/>
        <end position="361"/>
    </location>
</feature>
<gene>
    <name evidence="10" type="primary">cep290_0</name>
    <name evidence="10" type="ORF">EYF80_041353</name>
</gene>
<evidence type="ECO:0000313" key="10">
    <source>
        <dbReference type="EMBL" id="TNN48427.1"/>
    </source>
</evidence>
<keyword evidence="6" id="KW-0206">Cytoskeleton</keyword>
<dbReference type="InterPro" id="IPR026201">
    <property type="entry name" value="Cep290"/>
</dbReference>
<evidence type="ECO:0000256" key="4">
    <source>
        <dbReference type="ARBA" id="ARBA00022794"/>
    </source>
</evidence>
<dbReference type="GO" id="GO:1905515">
    <property type="term" value="P:non-motile cilium assembly"/>
    <property type="evidence" value="ECO:0007669"/>
    <property type="project" value="TreeGrafter"/>
</dbReference>
<accession>A0A4Z2G4D9</accession>
<name>A0A4Z2G4D9_9TELE</name>
<proteinExistence type="predicted"/>
<dbReference type="GO" id="GO:0034451">
    <property type="term" value="C:centriolar satellite"/>
    <property type="evidence" value="ECO:0007669"/>
    <property type="project" value="TreeGrafter"/>
</dbReference>
<sequence length="529" mass="60491">MRRPQKEQLQQDVDFYRGELEQQQQPAACRDQGAEAQRKLSAAHRQLYQALEDLQRAEEHSAHLDLQNQQLQSGLEESVRDMDKMTDEYNAMKAALQQTDAIMDTLRKDRDLARLQVRELMEKVHSAAEEDDSIMAAVNTKVEQWKAALSAKDEEISLYQQMIRDQREKLRSAQLDQDRSSSMALQQAVQERDAQIQALSAELEQYTGEMEKHTLLIQELRTTKKDRGLPSSAHQRKVEQLEAQLEAAEARAAEATRMAELAEAHAEEKDKELMEASGRLRGYEEGTYGLEAAIAEIKGCKRELWARELEARAATKEINRLEGGATDLQDQNQAFREQLGLGPQQEVDLSAFRREKDRRQRSYRAENQVLTKEIERLEEERLELKQHVRRLVKEPEPRGDARPAAEEEDGTRSHGEGRRRSERLEKQQSDKQSPVHTELEELSKVKRDLEGALRDVLQALRANQELPPPAIDMHSLERLAKAVDVGDPSGRSTPHLAAQIHQLLGRNEELRQELRSARQEAATTGKVLQ</sequence>
<dbReference type="GO" id="GO:0097711">
    <property type="term" value="P:ciliary basal body-plasma membrane docking"/>
    <property type="evidence" value="ECO:0007669"/>
    <property type="project" value="TreeGrafter"/>
</dbReference>
<comment type="caution">
    <text evidence="10">The sequence shown here is derived from an EMBL/GenBank/DDBJ whole genome shotgun (WGS) entry which is preliminary data.</text>
</comment>
<dbReference type="GO" id="GO:1905349">
    <property type="term" value="P:ciliary transition zone assembly"/>
    <property type="evidence" value="ECO:0007669"/>
    <property type="project" value="TreeGrafter"/>
</dbReference>
<evidence type="ECO:0000256" key="7">
    <source>
        <dbReference type="ARBA" id="ARBA00023273"/>
    </source>
</evidence>
<dbReference type="OrthoDB" id="8941749at2759"/>
<evidence type="ECO:0000256" key="5">
    <source>
        <dbReference type="ARBA" id="ARBA00023054"/>
    </source>
</evidence>
<feature type="coiled-coil region" evidence="8">
    <location>
        <begin position="500"/>
        <end position="527"/>
    </location>
</feature>
<evidence type="ECO:0000313" key="11">
    <source>
        <dbReference type="Proteomes" id="UP000314294"/>
    </source>
</evidence>
<dbReference type="AlphaFoldDB" id="A0A4Z2G4D9"/>
<evidence type="ECO:0000256" key="1">
    <source>
        <dbReference type="ARBA" id="ARBA00004120"/>
    </source>
</evidence>
<keyword evidence="3" id="KW-0963">Cytoplasm</keyword>
<evidence type="ECO:0000256" key="3">
    <source>
        <dbReference type="ARBA" id="ARBA00022490"/>
    </source>
</evidence>
<comment type="subcellular location">
    <subcellularLocation>
        <location evidence="1">Cytoplasm</location>
        <location evidence="1">Cytoskeleton</location>
        <location evidence="1">Cilium basal body</location>
    </subcellularLocation>
    <subcellularLocation>
        <location evidence="2">Cytoplasm</location>
        <location evidence="2">Cytoskeleton</location>
        <location evidence="2">Microtubule organizing center</location>
        <location evidence="2">Centrosome</location>
    </subcellularLocation>
</comment>
<feature type="region of interest" description="Disordered" evidence="9">
    <location>
        <begin position="392"/>
        <end position="443"/>
    </location>
</feature>
<feature type="coiled-coil region" evidence="8">
    <location>
        <begin position="189"/>
        <end position="272"/>
    </location>
</feature>
<dbReference type="PANTHER" id="PTHR18879:SF20">
    <property type="entry name" value="CENTROSOMAL PROTEIN OF 290 KDA"/>
    <property type="match status" value="1"/>
</dbReference>
<keyword evidence="5 8" id="KW-0175">Coiled coil</keyword>
<dbReference type="PANTHER" id="PTHR18879">
    <property type="entry name" value="CENTROSOMAL PROTEIN OF 290 KDA"/>
    <property type="match status" value="1"/>
</dbReference>
<evidence type="ECO:0000256" key="6">
    <source>
        <dbReference type="ARBA" id="ARBA00023212"/>
    </source>
</evidence>
<reference evidence="10 11" key="1">
    <citation type="submission" date="2019-03" db="EMBL/GenBank/DDBJ databases">
        <title>First draft genome of Liparis tanakae, snailfish: a comprehensive survey of snailfish specific genes.</title>
        <authorList>
            <person name="Kim W."/>
            <person name="Song I."/>
            <person name="Jeong J.-H."/>
            <person name="Kim D."/>
            <person name="Kim S."/>
            <person name="Ryu S."/>
            <person name="Song J.Y."/>
            <person name="Lee S.K."/>
        </authorList>
    </citation>
    <scope>NUCLEOTIDE SEQUENCE [LARGE SCALE GENOMIC DNA]</scope>
    <source>
        <tissue evidence="10">Muscle</tissue>
    </source>
</reference>
<feature type="region of interest" description="Disordered" evidence="9">
    <location>
        <begin position="340"/>
        <end position="361"/>
    </location>
</feature>
<dbReference type="GO" id="GO:0035869">
    <property type="term" value="C:ciliary transition zone"/>
    <property type="evidence" value="ECO:0007669"/>
    <property type="project" value="TreeGrafter"/>
</dbReference>
<dbReference type="GO" id="GO:0043010">
    <property type="term" value="P:camera-type eye development"/>
    <property type="evidence" value="ECO:0007669"/>
    <property type="project" value="TreeGrafter"/>
</dbReference>
<dbReference type="Proteomes" id="UP000314294">
    <property type="component" value="Unassembled WGS sequence"/>
</dbReference>
<protein>
    <submittedName>
        <fullName evidence="10">Centrosomal protein</fullName>
    </submittedName>
</protein>
<keyword evidence="7" id="KW-0966">Cell projection</keyword>
<organism evidence="10 11">
    <name type="scientific">Liparis tanakae</name>
    <name type="common">Tanaka's snailfish</name>
    <dbReference type="NCBI Taxonomy" id="230148"/>
    <lineage>
        <taxon>Eukaryota</taxon>
        <taxon>Metazoa</taxon>
        <taxon>Chordata</taxon>
        <taxon>Craniata</taxon>
        <taxon>Vertebrata</taxon>
        <taxon>Euteleostomi</taxon>
        <taxon>Actinopterygii</taxon>
        <taxon>Neopterygii</taxon>
        <taxon>Teleostei</taxon>
        <taxon>Neoteleostei</taxon>
        <taxon>Acanthomorphata</taxon>
        <taxon>Eupercaria</taxon>
        <taxon>Perciformes</taxon>
        <taxon>Cottioidei</taxon>
        <taxon>Cottales</taxon>
        <taxon>Liparidae</taxon>
        <taxon>Liparis</taxon>
    </lineage>
</organism>
<keyword evidence="11" id="KW-1185">Reference proteome</keyword>
<evidence type="ECO:0000256" key="8">
    <source>
        <dbReference type="SAM" id="Coils"/>
    </source>
</evidence>
<dbReference type="EMBL" id="SRLO01000697">
    <property type="protein sequence ID" value="TNN48427.1"/>
    <property type="molecule type" value="Genomic_DNA"/>
</dbReference>
<feature type="compositionally biased region" description="Basic and acidic residues" evidence="9">
    <location>
        <begin position="392"/>
        <end position="429"/>
    </location>
</feature>
<keyword evidence="4" id="KW-0970">Cilium biogenesis/degradation</keyword>
<dbReference type="GO" id="GO:0001822">
    <property type="term" value="P:kidney development"/>
    <property type="evidence" value="ECO:0007669"/>
    <property type="project" value="TreeGrafter"/>
</dbReference>